<reference evidence="2" key="1">
    <citation type="submission" date="2021-02" db="EMBL/GenBank/DDBJ databases">
        <authorList>
            <person name="Nieuwenhuis M."/>
            <person name="Van De Peppel L.J.J."/>
        </authorList>
    </citation>
    <scope>NUCLEOTIDE SEQUENCE</scope>
    <source>
        <strain evidence="2">D49</strain>
    </source>
</reference>
<dbReference type="InterPro" id="IPR029063">
    <property type="entry name" value="SAM-dependent_MTases_sf"/>
</dbReference>
<name>A0A9P7G2W5_9AGAR</name>
<gene>
    <name evidence="2" type="ORF">H0H81_012223</name>
</gene>
<evidence type="ECO:0000313" key="3">
    <source>
        <dbReference type="Proteomes" id="UP000717328"/>
    </source>
</evidence>
<protein>
    <submittedName>
        <fullName evidence="2">Uncharacterized protein</fullName>
    </submittedName>
</protein>
<proteinExistence type="predicted"/>
<keyword evidence="3" id="KW-1185">Reference proteome</keyword>
<dbReference type="Proteomes" id="UP000717328">
    <property type="component" value="Unassembled WGS sequence"/>
</dbReference>
<accession>A0A9P7G2W5</accession>
<feature type="compositionally biased region" description="Polar residues" evidence="1">
    <location>
        <begin position="41"/>
        <end position="54"/>
    </location>
</feature>
<dbReference type="EMBL" id="JABCKI010005718">
    <property type="protein sequence ID" value="KAG5639552.1"/>
    <property type="molecule type" value="Genomic_DNA"/>
</dbReference>
<feature type="region of interest" description="Disordered" evidence="1">
    <location>
        <begin position="26"/>
        <end position="54"/>
    </location>
</feature>
<dbReference type="AlphaFoldDB" id="A0A9P7G2W5"/>
<dbReference type="OrthoDB" id="2013972at2759"/>
<comment type="caution">
    <text evidence="2">The sequence shown here is derived from an EMBL/GenBank/DDBJ whole genome shotgun (WGS) entry which is preliminary data.</text>
</comment>
<reference evidence="2" key="2">
    <citation type="submission" date="2021-10" db="EMBL/GenBank/DDBJ databases">
        <title>Phylogenomics reveals ancestral predisposition of the termite-cultivated fungus Termitomyces towards a domesticated lifestyle.</title>
        <authorList>
            <person name="Auxier B."/>
            <person name="Grum-Grzhimaylo A."/>
            <person name="Cardenas M.E."/>
            <person name="Lodge J.D."/>
            <person name="Laessoe T."/>
            <person name="Pedersen O."/>
            <person name="Smith M.E."/>
            <person name="Kuyper T.W."/>
            <person name="Franco-Molano E.A."/>
            <person name="Baroni T.J."/>
            <person name="Aanen D.K."/>
        </authorList>
    </citation>
    <scope>NUCLEOTIDE SEQUENCE</scope>
    <source>
        <strain evidence="2">D49</strain>
    </source>
</reference>
<evidence type="ECO:0000256" key="1">
    <source>
        <dbReference type="SAM" id="MobiDB-lite"/>
    </source>
</evidence>
<sequence>MSYPTTYDISDTDVDAEDSDIYSVASLPPFSPPPSVSASSHTSYDVSMRSGSPTPSVWSMTSSIRAHAFKQEYGRGINNYSEVYKLAADDDEVDRLGLSEVDDINLGLEHFYGDFNVVHAQLIASGIKDYFNLVEQISHVLRPGGLIILAEWDFACYDLNRQRVRVGTHELKAPWWSRWLAFAEIAIRNSGGSADAATHIRSWVTEHPAFEDPVYEEHWLPTSAWPRDPFWKRIGAIMVDDISEFMKSGRPMLLGSGVPEAVVNELEHNARLEIKHAWYPQYILLKRIYARKKHPQ</sequence>
<dbReference type="SUPFAM" id="SSF53335">
    <property type="entry name" value="S-adenosyl-L-methionine-dependent methyltransferases"/>
    <property type="match status" value="1"/>
</dbReference>
<evidence type="ECO:0000313" key="2">
    <source>
        <dbReference type="EMBL" id="KAG5639552.1"/>
    </source>
</evidence>
<organism evidence="2 3">
    <name type="scientific">Sphagnurus paluster</name>
    <dbReference type="NCBI Taxonomy" id="117069"/>
    <lineage>
        <taxon>Eukaryota</taxon>
        <taxon>Fungi</taxon>
        <taxon>Dikarya</taxon>
        <taxon>Basidiomycota</taxon>
        <taxon>Agaricomycotina</taxon>
        <taxon>Agaricomycetes</taxon>
        <taxon>Agaricomycetidae</taxon>
        <taxon>Agaricales</taxon>
        <taxon>Tricholomatineae</taxon>
        <taxon>Lyophyllaceae</taxon>
        <taxon>Sphagnurus</taxon>
    </lineage>
</organism>